<feature type="domain" description="TPM" evidence="4">
    <location>
        <begin position="31"/>
        <end position="153"/>
    </location>
</feature>
<dbReference type="AlphaFoldDB" id="A0A845AV00"/>
<evidence type="ECO:0000256" key="1">
    <source>
        <dbReference type="SAM" id="MobiDB-lite"/>
    </source>
</evidence>
<dbReference type="Pfam" id="PF04536">
    <property type="entry name" value="TPM_phosphatase"/>
    <property type="match status" value="1"/>
</dbReference>
<feature type="region of interest" description="Disordered" evidence="1">
    <location>
        <begin position="222"/>
        <end position="261"/>
    </location>
</feature>
<proteinExistence type="predicted"/>
<dbReference type="InterPro" id="IPR007621">
    <property type="entry name" value="TPM_dom"/>
</dbReference>
<evidence type="ECO:0000256" key="2">
    <source>
        <dbReference type="SAM" id="Phobius"/>
    </source>
</evidence>
<organism evidence="5 6">
    <name type="scientific">Parerythrobacter jejuensis</name>
    <dbReference type="NCBI Taxonomy" id="795812"/>
    <lineage>
        <taxon>Bacteria</taxon>
        <taxon>Pseudomonadati</taxon>
        <taxon>Pseudomonadota</taxon>
        <taxon>Alphaproteobacteria</taxon>
        <taxon>Sphingomonadales</taxon>
        <taxon>Erythrobacteraceae</taxon>
        <taxon>Parerythrobacter</taxon>
    </lineage>
</organism>
<keyword evidence="3" id="KW-0732">Signal</keyword>
<feature type="signal peptide" evidence="3">
    <location>
        <begin position="1"/>
        <end position="21"/>
    </location>
</feature>
<dbReference type="PANTHER" id="PTHR30373:SF2">
    <property type="entry name" value="UPF0603 PROTEIN YGCG"/>
    <property type="match status" value="1"/>
</dbReference>
<sequence length="261" mass="27456">MRPVALFLSLALLLLGGPVMAQTFPELSGRVVDQAGIIPSDVEAELTAELASLEEQTSRQLVIGTIADLEGYDIADYGFRLGREWGIGDAERNDGVLLIVAPNERKVRIEVGYGLEGIVTDAFASMVIQQQILPRFRDDDMPGGITAGTATLTNLLALPEAEAMQLVAERKEKDHGPVWLLPLLLSIPLIAIGSFLAMAALFMDRMKKWSGGGAGGVRVYSPGSTRSSWSSGSSFSSSRSSSSSFSGGGGSFGGGGSSGSW</sequence>
<evidence type="ECO:0000256" key="3">
    <source>
        <dbReference type="SAM" id="SignalP"/>
    </source>
</evidence>
<dbReference type="Proteomes" id="UP000446786">
    <property type="component" value="Unassembled WGS sequence"/>
</dbReference>
<accession>A0A845AV00</accession>
<dbReference type="EMBL" id="WTYE01000001">
    <property type="protein sequence ID" value="MXP32905.1"/>
    <property type="molecule type" value="Genomic_DNA"/>
</dbReference>
<reference evidence="5 6" key="1">
    <citation type="submission" date="2019-12" db="EMBL/GenBank/DDBJ databases">
        <title>Genomic-based taxomic classification of the family Erythrobacteraceae.</title>
        <authorList>
            <person name="Xu L."/>
        </authorList>
    </citation>
    <scope>NUCLEOTIDE SEQUENCE [LARGE SCALE GENOMIC DNA]</scope>
    <source>
        <strain evidence="5 6">JCM 16677</strain>
    </source>
</reference>
<feature type="compositionally biased region" description="Gly residues" evidence="1">
    <location>
        <begin position="246"/>
        <end position="261"/>
    </location>
</feature>
<keyword evidence="2" id="KW-0812">Transmembrane</keyword>
<keyword evidence="2" id="KW-0472">Membrane</keyword>
<feature type="transmembrane region" description="Helical" evidence="2">
    <location>
        <begin position="179"/>
        <end position="202"/>
    </location>
</feature>
<keyword evidence="2" id="KW-1133">Transmembrane helix</keyword>
<dbReference type="OrthoDB" id="9810918at2"/>
<protein>
    <submittedName>
        <fullName evidence="5">Methanol dehydrogenase</fullName>
    </submittedName>
</protein>
<name>A0A845AV00_9SPHN</name>
<keyword evidence="6" id="KW-1185">Reference proteome</keyword>
<dbReference type="Gene3D" id="3.10.310.50">
    <property type="match status" value="1"/>
</dbReference>
<evidence type="ECO:0000259" key="4">
    <source>
        <dbReference type="Pfam" id="PF04536"/>
    </source>
</evidence>
<dbReference type="PANTHER" id="PTHR30373">
    <property type="entry name" value="UPF0603 PROTEIN YGCG"/>
    <property type="match status" value="1"/>
</dbReference>
<gene>
    <name evidence="5" type="ORF">GRI94_13830</name>
</gene>
<evidence type="ECO:0000313" key="6">
    <source>
        <dbReference type="Proteomes" id="UP000446786"/>
    </source>
</evidence>
<evidence type="ECO:0000313" key="5">
    <source>
        <dbReference type="EMBL" id="MXP32905.1"/>
    </source>
</evidence>
<feature type="compositionally biased region" description="Low complexity" evidence="1">
    <location>
        <begin position="222"/>
        <end position="245"/>
    </location>
</feature>
<dbReference type="RefSeq" id="WP_160780508.1">
    <property type="nucleotide sequence ID" value="NZ_BAAAZF010000001.1"/>
</dbReference>
<comment type="caution">
    <text evidence="5">The sequence shown here is derived from an EMBL/GenBank/DDBJ whole genome shotgun (WGS) entry which is preliminary data.</text>
</comment>
<feature type="chain" id="PRO_5032345779" evidence="3">
    <location>
        <begin position="22"/>
        <end position="261"/>
    </location>
</feature>